<feature type="transmembrane region" description="Helical" evidence="2">
    <location>
        <begin position="6"/>
        <end position="26"/>
    </location>
</feature>
<feature type="transmembrane region" description="Helical" evidence="2">
    <location>
        <begin position="38"/>
        <end position="59"/>
    </location>
</feature>
<proteinExistence type="predicted"/>
<reference evidence="4" key="2">
    <citation type="submission" date="2015-01" db="EMBL/GenBank/DDBJ databases">
        <title>Evolutionary Origins and Diversification of the Mycorrhizal Mutualists.</title>
        <authorList>
            <consortium name="DOE Joint Genome Institute"/>
            <consortium name="Mycorrhizal Genomics Consortium"/>
            <person name="Kohler A."/>
            <person name="Kuo A."/>
            <person name="Nagy L.G."/>
            <person name="Floudas D."/>
            <person name="Copeland A."/>
            <person name="Barry K.W."/>
            <person name="Cichocki N."/>
            <person name="Veneault-Fourrey C."/>
            <person name="LaButti K."/>
            <person name="Lindquist E.A."/>
            <person name="Lipzen A."/>
            <person name="Lundell T."/>
            <person name="Morin E."/>
            <person name="Murat C."/>
            <person name="Riley R."/>
            <person name="Ohm R."/>
            <person name="Sun H."/>
            <person name="Tunlid A."/>
            <person name="Henrissat B."/>
            <person name="Grigoriev I.V."/>
            <person name="Hibbett D.S."/>
            <person name="Martin F."/>
        </authorList>
    </citation>
    <scope>NUCLEOTIDE SEQUENCE [LARGE SCALE GENOMIC DNA]</scope>
    <source>
        <strain evidence="4">LaAM-08-1</strain>
    </source>
</reference>
<dbReference type="PANTHER" id="PTHR33048">
    <property type="entry name" value="PTH11-LIKE INTEGRAL MEMBRANE PROTEIN (AFU_ORTHOLOGUE AFUA_5G11245)"/>
    <property type="match status" value="1"/>
</dbReference>
<sequence length="175" mass="19205">MIIVHTVQMLSDVVVTATPLVILWRVNLPSRSKHVIRVAFSGSILMLLLFSACCILWYAPGRQPTPGFIISQIEMAVSLIVCNFLVTTTLAYKAWRKRFGRRSPRGQSTEAEDSSGVDEPSSRPGDTRHSSPSAVEPESTQPRTIITFTDVMTDSELYQEMSTSTKPEAGGSKSG</sequence>
<dbReference type="OrthoDB" id="3012989at2759"/>
<keyword evidence="4" id="KW-1185">Reference proteome</keyword>
<dbReference type="AlphaFoldDB" id="A0A0C9X241"/>
<keyword evidence="2" id="KW-0472">Membrane</keyword>
<keyword evidence="2" id="KW-1133">Transmembrane helix</keyword>
<name>A0A0C9X241_9AGAR</name>
<dbReference type="InterPro" id="IPR052337">
    <property type="entry name" value="SAT4-like"/>
</dbReference>
<dbReference type="HOGENOM" id="CLU_1532804_0_0_1"/>
<evidence type="ECO:0000256" key="2">
    <source>
        <dbReference type="SAM" id="Phobius"/>
    </source>
</evidence>
<feature type="region of interest" description="Disordered" evidence="1">
    <location>
        <begin position="102"/>
        <end position="149"/>
    </location>
</feature>
<keyword evidence="2" id="KW-0812">Transmembrane</keyword>
<reference evidence="3 4" key="1">
    <citation type="submission" date="2014-04" db="EMBL/GenBank/DDBJ databases">
        <authorList>
            <consortium name="DOE Joint Genome Institute"/>
            <person name="Kuo A."/>
            <person name="Kohler A."/>
            <person name="Nagy L.G."/>
            <person name="Floudas D."/>
            <person name="Copeland A."/>
            <person name="Barry K.W."/>
            <person name="Cichocki N."/>
            <person name="Veneault-Fourrey C."/>
            <person name="LaButti K."/>
            <person name="Lindquist E.A."/>
            <person name="Lipzen A."/>
            <person name="Lundell T."/>
            <person name="Morin E."/>
            <person name="Murat C."/>
            <person name="Sun H."/>
            <person name="Tunlid A."/>
            <person name="Henrissat B."/>
            <person name="Grigoriev I.V."/>
            <person name="Hibbett D.S."/>
            <person name="Martin F."/>
            <person name="Nordberg H.P."/>
            <person name="Cantor M.N."/>
            <person name="Hua S.X."/>
        </authorList>
    </citation>
    <scope>NUCLEOTIDE SEQUENCE [LARGE SCALE GENOMIC DNA]</scope>
    <source>
        <strain evidence="3 4">LaAM-08-1</strain>
    </source>
</reference>
<dbReference type="Proteomes" id="UP000054477">
    <property type="component" value="Unassembled WGS sequence"/>
</dbReference>
<accession>A0A0C9X241</accession>
<evidence type="ECO:0000256" key="1">
    <source>
        <dbReference type="SAM" id="MobiDB-lite"/>
    </source>
</evidence>
<feature type="transmembrane region" description="Helical" evidence="2">
    <location>
        <begin position="75"/>
        <end position="95"/>
    </location>
</feature>
<gene>
    <name evidence="3" type="ORF">K443DRAFT_624827</name>
</gene>
<feature type="region of interest" description="Disordered" evidence="1">
    <location>
        <begin position="156"/>
        <end position="175"/>
    </location>
</feature>
<dbReference type="EMBL" id="KN838653">
    <property type="protein sequence ID" value="KIJ99125.1"/>
    <property type="molecule type" value="Genomic_DNA"/>
</dbReference>
<organism evidence="3 4">
    <name type="scientific">Laccaria amethystina LaAM-08-1</name>
    <dbReference type="NCBI Taxonomy" id="1095629"/>
    <lineage>
        <taxon>Eukaryota</taxon>
        <taxon>Fungi</taxon>
        <taxon>Dikarya</taxon>
        <taxon>Basidiomycota</taxon>
        <taxon>Agaricomycotina</taxon>
        <taxon>Agaricomycetes</taxon>
        <taxon>Agaricomycetidae</taxon>
        <taxon>Agaricales</taxon>
        <taxon>Agaricineae</taxon>
        <taxon>Hydnangiaceae</taxon>
        <taxon>Laccaria</taxon>
    </lineage>
</organism>
<feature type="compositionally biased region" description="Polar residues" evidence="1">
    <location>
        <begin position="130"/>
        <end position="149"/>
    </location>
</feature>
<dbReference type="PANTHER" id="PTHR33048:SF158">
    <property type="entry name" value="MEMBRANE PROTEIN PTH11-LIKE, PUTATIVE-RELATED"/>
    <property type="match status" value="1"/>
</dbReference>
<evidence type="ECO:0000313" key="3">
    <source>
        <dbReference type="EMBL" id="KIJ99125.1"/>
    </source>
</evidence>
<protein>
    <submittedName>
        <fullName evidence="3">Uncharacterized protein</fullName>
    </submittedName>
</protein>
<evidence type="ECO:0000313" key="4">
    <source>
        <dbReference type="Proteomes" id="UP000054477"/>
    </source>
</evidence>